<proteinExistence type="predicted"/>
<dbReference type="PANTHER" id="PTHR22670">
    <property type="entry name" value="BTB DOMAIN-CONTAINING PROTEIN-RELATED-RELATED"/>
    <property type="match status" value="1"/>
</dbReference>
<accession>A0AAE9CZP8</accession>
<evidence type="ECO:0000259" key="2">
    <source>
        <dbReference type="PROSITE" id="PS50097"/>
    </source>
</evidence>
<dbReference type="Gene3D" id="3.30.710.10">
    <property type="entry name" value="Potassium Channel Kv1.1, Chain A"/>
    <property type="match status" value="1"/>
</dbReference>
<dbReference type="PANTHER" id="PTHR22670:SF1">
    <property type="entry name" value="BTB DOMAIN-CONTAINING PROTEIN"/>
    <property type="match status" value="1"/>
</dbReference>
<dbReference type="CDD" id="cd18186">
    <property type="entry name" value="BTB_POZ_ZBTB_KLHL-like"/>
    <property type="match status" value="1"/>
</dbReference>
<feature type="compositionally biased region" description="Low complexity" evidence="1">
    <location>
        <begin position="341"/>
        <end position="350"/>
    </location>
</feature>
<dbReference type="Proteomes" id="UP000827892">
    <property type="component" value="Chromosome V"/>
</dbReference>
<dbReference type="AlphaFoldDB" id="A0AAE9CZP8"/>
<protein>
    <recommendedName>
        <fullName evidence="2">BTB domain-containing protein</fullName>
    </recommendedName>
</protein>
<feature type="domain" description="BTB" evidence="2">
    <location>
        <begin position="47"/>
        <end position="112"/>
    </location>
</feature>
<feature type="region of interest" description="Disordered" evidence="1">
    <location>
        <begin position="331"/>
        <end position="353"/>
    </location>
</feature>
<dbReference type="PROSITE" id="PS50097">
    <property type="entry name" value="BTB"/>
    <property type="match status" value="1"/>
</dbReference>
<evidence type="ECO:0000313" key="3">
    <source>
        <dbReference type="EMBL" id="ULT87737.1"/>
    </source>
</evidence>
<dbReference type="InterPro" id="IPR000210">
    <property type="entry name" value="BTB/POZ_dom"/>
</dbReference>
<sequence length="386" mass="42806">MSDFCNVRTRNLHNDVTNCLDVTGTANHFESTAHFLQSDFSGLRNFCDVRLHFQNEILLVHSAVLAAFSSTFLEKLKKSENGSFDVDLKFLDKNSVKKVLDFIYFGKVTFNFDTLQNDLEVISYFGIGQLQDEIEKKLVAIARKGKCVEVLNLVTTNLKTIPHSPSTLLAVSDETVSDLVSILHVLSSTNQLSYSNLLSISVNSIVTIVSSRIPDSMKIDVINIALKWIYERRLNDRKASNILCGLTFGSMTYAELVHFRSSLIQTVIPVTVGRCVRLKKGENDSLDIVCTHAEHSIHTPNPAATSISSFPLNDATSLGVATIPTAATLQSEKSSSHTKFESSSSKPSSSYNFDDCNTAMSFTADDLRRLGFAKMPLTRQKQQDEK</sequence>
<organism evidence="3 4">
    <name type="scientific">Caenorhabditis briggsae</name>
    <dbReference type="NCBI Taxonomy" id="6238"/>
    <lineage>
        <taxon>Eukaryota</taxon>
        <taxon>Metazoa</taxon>
        <taxon>Ecdysozoa</taxon>
        <taxon>Nematoda</taxon>
        <taxon>Chromadorea</taxon>
        <taxon>Rhabditida</taxon>
        <taxon>Rhabditina</taxon>
        <taxon>Rhabditomorpha</taxon>
        <taxon>Rhabditoidea</taxon>
        <taxon>Rhabditidae</taxon>
        <taxon>Peloderinae</taxon>
        <taxon>Caenorhabditis</taxon>
    </lineage>
</organism>
<reference evidence="3 4" key="1">
    <citation type="submission" date="2022-02" db="EMBL/GenBank/DDBJ databases">
        <title>Chromosome-level reference genomes for two strains of Caenorhabditis briggsae: an improved platform for comparative genomics.</title>
        <authorList>
            <person name="Stevens L."/>
            <person name="Andersen E.C."/>
        </authorList>
    </citation>
    <scope>NUCLEOTIDE SEQUENCE [LARGE SCALE GENOMIC DNA]</scope>
    <source>
        <strain evidence="3">QX1410_ONT</strain>
        <tissue evidence="3">Whole-organism</tissue>
    </source>
</reference>
<dbReference type="Pfam" id="PF00651">
    <property type="entry name" value="BTB"/>
    <property type="match status" value="1"/>
</dbReference>
<dbReference type="SUPFAM" id="SSF54695">
    <property type="entry name" value="POZ domain"/>
    <property type="match status" value="1"/>
</dbReference>
<evidence type="ECO:0000256" key="1">
    <source>
        <dbReference type="SAM" id="MobiDB-lite"/>
    </source>
</evidence>
<gene>
    <name evidence="3" type="ORF">L3Y34_007125</name>
</gene>
<name>A0AAE9CZP8_CAEBR</name>
<evidence type="ECO:0000313" key="4">
    <source>
        <dbReference type="Proteomes" id="UP000827892"/>
    </source>
</evidence>
<dbReference type="SMART" id="SM00225">
    <property type="entry name" value="BTB"/>
    <property type="match status" value="1"/>
</dbReference>
<dbReference type="InterPro" id="IPR011333">
    <property type="entry name" value="SKP1/BTB/POZ_sf"/>
</dbReference>
<dbReference type="EMBL" id="CP090895">
    <property type="protein sequence ID" value="ULT87737.1"/>
    <property type="molecule type" value="Genomic_DNA"/>
</dbReference>